<evidence type="ECO:0000313" key="1">
    <source>
        <dbReference type="EMBL" id="MCR8874326.1"/>
    </source>
</evidence>
<dbReference type="Pfam" id="PF14284">
    <property type="entry name" value="PcfJ"/>
    <property type="match status" value="1"/>
</dbReference>
<sequence length="444" mass="51847">MKPRTKQEKLVVELSSKLPAITEKQKQWAKDTCFEKIGYYHKGEVWCMKCGMVHEKKSSPLGIDIVGDETVCPYCGTHLKLENSRERKSIERWYFTIATTCMGFQVFRHFIIERQMYKVSDNISGGHEPYFNINEAVQNWISEDGKEYVVARPCKCIPHIYDAWDFKKPMSIKDKGKVRLRYSYSPDRYDINSAFVYPVRRIIPKLKRNGFTFRCNRVSASSLAVMLLTDNEAEMLIKTKQYDLLYQKSVRGIPEEVKPSIRICNRNGYIVKDASLWIDYIHMLLYFHLDTHNAKYVCPADLKAEHDKLLKRRNREEERQREIDRMREAQGWEKTYAQEKGRFFGICFGNEHIVITVVQSVAEMAEEGKAMHHCVYACEYYKKKESLILSAKDKDGNRIETIELNLKTFKVVQSRGVCNSNTPQHDEIINLINSNIGLIRRAAS</sequence>
<gene>
    <name evidence="1" type="ORF">NW209_09920</name>
</gene>
<accession>A0AAW5N0P3</accession>
<keyword evidence="2" id="KW-1185">Reference proteome</keyword>
<comment type="caution">
    <text evidence="1">The sequence shown here is derived from an EMBL/GenBank/DDBJ whole genome shotgun (WGS) entry which is preliminary data.</text>
</comment>
<protein>
    <submittedName>
        <fullName evidence="1">PcfJ domain-containing protein</fullName>
    </submittedName>
</protein>
<evidence type="ECO:0000313" key="2">
    <source>
        <dbReference type="Proteomes" id="UP001204579"/>
    </source>
</evidence>
<dbReference type="InterPro" id="IPR025586">
    <property type="entry name" value="PcfJ"/>
</dbReference>
<dbReference type="AlphaFoldDB" id="A0AAW5N0P3"/>
<dbReference type="Proteomes" id="UP001204579">
    <property type="component" value="Unassembled WGS sequence"/>
</dbReference>
<dbReference type="RefSeq" id="WP_258335909.1">
    <property type="nucleotide sequence ID" value="NZ_JANRHJ010000010.1"/>
</dbReference>
<organism evidence="1 2">
    <name type="scientific">Phocaeicola barnesiae</name>
    <dbReference type="NCBI Taxonomy" id="376804"/>
    <lineage>
        <taxon>Bacteria</taxon>
        <taxon>Pseudomonadati</taxon>
        <taxon>Bacteroidota</taxon>
        <taxon>Bacteroidia</taxon>
        <taxon>Bacteroidales</taxon>
        <taxon>Bacteroidaceae</taxon>
        <taxon>Phocaeicola</taxon>
    </lineage>
</organism>
<reference evidence="1 2" key="1">
    <citation type="submission" date="2022-08" db="EMBL/GenBank/DDBJ databases">
        <authorList>
            <person name="Zeman M."/>
            <person name="Kubasova T."/>
        </authorList>
    </citation>
    <scope>NUCLEOTIDE SEQUENCE [LARGE SCALE GENOMIC DNA]</scope>
    <source>
        <strain evidence="1 2">ET62</strain>
    </source>
</reference>
<dbReference type="EMBL" id="JANRHJ010000010">
    <property type="protein sequence ID" value="MCR8874326.1"/>
    <property type="molecule type" value="Genomic_DNA"/>
</dbReference>
<proteinExistence type="predicted"/>
<name>A0AAW5N0P3_9BACT</name>